<feature type="domain" description="Flagellar assembly protein T N-terminal" evidence="4">
    <location>
        <begin position="33"/>
        <end position="120"/>
    </location>
</feature>
<accession>A0AAC8XIG8</accession>
<evidence type="ECO:0000259" key="4">
    <source>
        <dbReference type="Pfam" id="PF16548"/>
    </source>
</evidence>
<evidence type="ECO:0000313" key="5">
    <source>
        <dbReference type="EMBL" id="AMJ77701.1"/>
    </source>
</evidence>
<evidence type="ECO:0000313" key="6">
    <source>
        <dbReference type="Proteomes" id="UP000061468"/>
    </source>
</evidence>
<feature type="signal peptide" evidence="1">
    <location>
        <begin position="1"/>
        <end position="32"/>
    </location>
</feature>
<name>A0AAC8XIG8_9ALTE</name>
<reference evidence="5 6" key="1">
    <citation type="submission" date="2015-12" db="EMBL/GenBank/DDBJ databases">
        <title>Intraspecies pangenome expansion in the marine bacterium Alteromonas.</title>
        <authorList>
            <person name="Lopez-Perez M."/>
            <person name="Rodriguez-Valera F."/>
        </authorList>
    </citation>
    <scope>NUCLEOTIDE SEQUENCE [LARGE SCALE GENOMIC DNA]</scope>
    <source>
        <strain evidence="5 6">UM8</strain>
    </source>
</reference>
<dbReference type="InterPro" id="IPR032388">
    <property type="entry name" value="FlgT_C"/>
</dbReference>
<dbReference type="RefSeq" id="WP_015066426.1">
    <property type="nucleotide sequence ID" value="NZ_CP013928.1"/>
</dbReference>
<dbReference type="Pfam" id="PF16538">
    <property type="entry name" value="FlgT_C"/>
    <property type="match status" value="1"/>
</dbReference>
<sequence length="394" mass="43899">MQRISRTTLAKFFNIAVAVVCLLVFFIGQAHAAWYEATGQAVVLDGNKEAAKRTATQEALKQAMLFAGASVHSVAKLTNGLLKNEEMTIRSTGEVNQLELVNETFNGEVITVRVRADIFPKGKTCDAQLDEKHFATTHFRIRNRGHLTHGNMPNFDKAFTQRLVEAMKAQTNNLSITYVAPHTAKFDSRFTAENIRTLSAQSNTQFVIIGVIDDLSMGPKDTPSVFTPWRDSTPERAFSMSLEVYDGINGGLLYTSSYRNQEEWTFDRFEDVDEFSSTFWQSRYGQAIDVSISEAIEDIKESTACQPITGRVISVANNKISISLGRDNGISEKDELYLYQAKEVIDNLGRTYLQYAVYPGTFIVDRAFGNSSTVVNTGTGVIANIQENDFVVKK</sequence>
<evidence type="ECO:0008006" key="7">
    <source>
        <dbReference type="Google" id="ProtNLM"/>
    </source>
</evidence>
<dbReference type="InterPro" id="IPR038165">
    <property type="entry name" value="FlgT_C_sf"/>
</dbReference>
<dbReference type="Pfam" id="PF16539">
    <property type="entry name" value="FlgT_M"/>
    <property type="match status" value="1"/>
</dbReference>
<dbReference type="InterPro" id="IPR038180">
    <property type="entry name" value="FlgT_N_sf"/>
</dbReference>
<feature type="chain" id="PRO_5042201569" description="Lipoprotein" evidence="1">
    <location>
        <begin position="33"/>
        <end position="394"/>
    </location>
</feature>
<dbReference type="AlphaFoldDB" id="A0AAC8XIG8"/>
<organism evidence="5 6">
    <name type="scientific">Alteromonas mediterranea</name>
    <dbReference type="NCBI Taxonomy" id="314275"/>
    <lineage>
        <taxon>Bacteria</taxon>
        <taxon>Pseudomonadati</taxon>
        <taxon>Pseudomonadota</taxon>
        <taxon>Gammaproteobacteria</taxon>
        <taxon>Alteromonadales</taxon>
        <taxon>Alteromonadaceae</taxon>
        <taxon>Alteromonas/Salinimonas group</taxon>
        <taxon>Alteromonas</taxon>
    </lineage>
</organism>
<dbReference type="InterPro" id="IPR032370">
    <property type="entry name" value="FlgT_N"/>
</dbReference>
<evidence type="ECO:0000259" key="2">
    <source>
        <dbReference type="Pfam" id="PF16538"/>
    </source>
</evidence>
<dbReference type="Gene3D" id="3.30.1660.40">
    <property type="entry name" value="FlgT, N-terminal domain"/>
    <property type="match status" value="1"/>
</dbReference>
<protein>
    <recommendedName>
        <fullName evidence="7">Lipoprotein</fullName>
    </recommendedName>
</protein>
<keyword evidence="1" id="KW-0732">Signal</keyword>
<evidence type="ECO:0000256" key="1">
    <source>
        <dbReference type="SAM" id="SignalP"/>
    </source>
</evidence>
<dbReference type="Pfam" id="PF16548">
    <property type="entry name" value="FlgT_N"/>
    <property type="match status" value="1"/>
</dbReference>
<dbReference type="Proteomes" id="UP000061468">
    <property type="component" value="Chromosome"/>
</dbReference>
<evidence type="ECO:0000259" key="3">
    <source>
        <dbReference type="Pfam" id="PF16539"/>
    </source>
</evidence>
<gene>
    <name evidence="5" type="ORF">AV942_04925</name>
</gene>
<dbReference type="Gene3D" id="2.40.10.410">
    <property type="entry name" value="FlgT, C-terminal domain"/>
    <property type="match status" value="1"/>
</dbReference>
<feature type="domain" description="Flagellar assembly protein T middle" evidence="3">
    <location>
        <begin position="124"/>
        <end position="273"/>
    </location>
</feature>
<dbReference type="Gene3D" id="3.40.50.10610">
    <property type="entry name" value="ABC-type transport auxiliary lipoprotein component"/>
    <property type="match status" value="1"/>
</dbReference>
<proteinExistence type="predicted"/>
<dbReference type="InterPro" id="IPR032386">
    <property type="entry name" value="FlgT_M"/>
</dbReference>
<feature type="domain" description="Flagellar assembly protein T C-terminal" evidence="2">
    <location>
        <begin position="317"/>
        <end position="393"/>
    </location>
</feature>
<dbReference type="EMBL" id="CP013928">
    <property type="protein sequence ID" value="AMJ77701.1"/>
    <property type="molecule type" value="Genomic_DNA"/>
</dbReference>